<name>A0A2P8VFZ6_9ENTR</name>
<dbReference type="InterPro" id="IPR036390">
    <property type="entry name" value="WH_DNA-bd_sf"/>
</dbReference>
<organism evidence="6 7">
    <name type="scientific">Siccibacter turicensis</name>
    <dbReference type="NCBI Taxonomy" id="357233"/>
    <lineage>
        <taxon>Bacteria</taxon>
        <taxon>Pseudomonadati</taxon>
        <taxon>Pseudomonadota</taxon>
        <taxon>Gammaproteobacteria</taxon>
        <taxon>Enterobacterales</taxon>
        <taxon>Enterobacteriaceae</taxon>
        <taxon>Siccibacter</taxon>
    </lineage>
</organism>
<dbReference type="RefSeq" id="WP_106877905.1">
    <property type="nucleotide sequence ID" value="NZ_PYEP01000007.1"/>
</dbReference>
<dbReference type="FunFam" id="1.10.10.10:FF:000001">
    <property type="entry name" value="LysR family transcriptional regulator"/>
    <property type="match status" value="1"/>
</dbReference>
<dbReference type="GO" id="GO:0003677">
    <property type="term" value="F:DNA binding"/>
    <property type="evidence" value="ECO:0007669"/>
    <property type="project" value="UniProtKB-KW"/>
</dbReference>
<dbReference type="PANTHER" id="PTHR30537:SF5">
    <property type="entry name" value="HTH-TYPE TRANSCRIPTIONAL ACTIVATOR TTDR-RELATED"/>
    <property type="match status" value="1"/>
</dbReference>
<accession>A0A2P8VFZ6</accession>
<dbReference type="Gene3D" id="3.40.190.290">
    <property type="match status" value="1"/>
</dbReference>
<dbReference type="InterPro" id="IPR036388">
    <property type="entry name" value="WH-like_DNA-bd_sf"/>
</dbReference>
<evidence type="ECO:0000256" key="1">
    <source>
        <dbReference type="ARBA" id="ARBA00009437"/>
    </source>
</evidence>
<dbReference type="GO" id="GO:0003700">
    <property type="term" value="F:DNA-binding transcription factor activity"/>
    <property type="evidence" value="ECO:0007669"/>
    <property type="project" value="InterPro"/>
</dbReference>
<dbReference type="Gene3D" id="1.10.10.10">
    <property type="entry name" value="Winged helix-like DNA-binding domain superfamily/Winged helix DNA-binding domain"/>
    <property type="match status" value="1"/>
</dbReference>
<dbReference type="EMBL" id="PYEP01000007">
    <property type="protein sequence ID" value="PSN06465.1"/>
    <property type="molecule type" value="Genomic_DNA"/>
</dbReference>
<comment type="caution">
    <text evidence="6">The sequence shown here is derived from an EMBL/GenBank/DDBJ whole genome shotgun (WGS) entry which is preliminary data.</text>
</comment>
<dbReference type="OrthoDB" id="9110639at2"/>
<sequence>MTGKKIAPVTPAGSGLEIHALRIFVAVAEAGSFVSGGKAMGLTRSAASKALARLEARLETRLFQRTTRRLSLTTEGQEFYHRCCQILDDLAEAESSIRQNTPLPKGILRLTVSEGYGKMRVLPFISGFLRGSPGVSIEVSFSDRVVDLVEEGFDLALRVGNATTSYQYITQVIDRARPLLLASPDYLREWGVPASLAELGTHRRLVYGLGAAPTAWTVTDREKGQITLNGRNHIRFDSGDAIRTAAIAGLGIGFLPTFMVEHDILDGRLVQVLPDSQGEDVAIHAIYPNRRHLPVRVRAFIDSFKTFLSDRARNDIARGA</sequence>
<keyword evidence="3" id="KW-0238">DNA-binding</keyword>
<evidence type="ECO:0000256" key="3">
    <source>
        <dbReference type="ARBA" id="ARBA00023125"/>
    </source>
</evidence>
<dbReference type="SUPFAM" id="SSF53850">
    <property type="entry name" value="Periplasmic binding protein-like II"/>
    <property type="match status" value="1"/>
</dbReference>
<keyword evidence="4" id="KW-0804">Transcription</keyword>
<dbReference type="InterPro" id="IPR058163">
    <property type="entry name" value="LysR-type_TF_proteobact-type"/>
</dbReference>
<keyword evidence="7" id="KW-1185">Reference proteome</keyword>
<dbReference type="AlphaFoldDB" id="A0A2P8VFZ6"/>
<evidence type="ECO:0000313" key="6">
    <source>
        <dbReference type="EMBL" id="PSN06465.1"/>
    </source>
</evidence>
<keyword evidence="2" id="KW-0805">Transcription regulation</keyword>
<dbReference type="Pfam" id="PF03466">
    <property type="entry name" value="LysR_substrate"/>
    <property type="match status" value="1"/>
</dbReference>
<evidence type="ECO:0000259" key="5">
    <source>
        <dbReference type="PROSITE" id="PS50931"/>
    </source>
</evidence>
<reference evidence="6 7" key="1">
    <citation type="submission" date="2018-03" db="EMBL/GenBank/DDBJ databases">
        <title>Draft genome sequence of the first documented clinical Siccibacter turicensis isolate in Austria.</title>
        <authorList>
            <person name="Lepuschitz S."/>
            <person name="Pekard-Amenitsch S."/>
            <person name="Haunold R."/>
            <person name="Schill S."/>
            <person name="Mach R."/>
            <person name="Allerberger F."/>
            <person name="Ruppitsch W."/>
            <person name="Forsythe S.J."/>
        </authorList>
    </citation>
    <scope>NUCLEOTIDE SEQUENCE [LARGE SCALE GENOMIC DNA]</scope>
    <source>
        <strain evidence="6 7">6100069499-17</strain>
    </source>
</reference>
<dbReference type="SUPFAM" id="SSF46785">
    <property type="entry name" value="Winged helix' DNA-binding domain"/>
    <property type="match status" value="1"/>
</dbReference>
<evidence type="ECO:0000256" key="2">
    <source>
        <dbReference type="ARBA" id="ARBA00023015"/>
    </source>
</evidence>
<evidence type="ECO:0000256" key="4">
    <source>
        <dbReference type="ARBA" id="ARBA00023163"/>
    </source>
</evidence>
<gene>
    <name evidence="6" type="ORF">C7G83_15725</name>
</gene>
<evidence type="ECO:0000313" key="7">
    <source>
        <dbReference type="Proteomes" id="UP000240212"/>
    </source>
</evidence>
<dbReference type="InterPro" id="IPR005119">
    <property type="entry name" value="LysR_subst-bd"/>
</dbReference>
<feature type="domain" description="HTH lysR-type" evidence="5">
    <location>
        <begin position="16"/>
        <end position="73"/>
    </location>
</feature>
<dbReference type="Pfam" id="PF00126">
    <property type="entry name" value="HTH_1"/>
    <property type="match status" value="1"/>
</dbReference>
<comment type="similarity">
    <text evidence="1">Belongs to the LysR transcriptional regulatory family.</text>
</comment>
<dbReference type="CDD" id="cd08422">
    <property type="entry name" value="PBP2_CrgA_like"/>
    <property type="match status" value="1"/>
</dbReference>
<dbReference type="PROSITE" id="PS50931">
    <property type="entry name" value="HTH_LYSR"/>
    <property type="match status" value="1"/>
</dbReference>
<dbReference type="InterPro" id="IPR000847">
    <property type="entry name" value="LysR_HTH_N"/>
</dbReference>
<proteinExistence type="inferred from homology"/>
<protein>
    <submittedName>
        <fullName evidence="6">LysR family transcriptional regulator</fullName>
    </submittedName>
</protein>
<dbReference type="Proteomes" id="UP000240212">
    <property type="component" value="Unassembled WGS sequence"/>
</dbReference>
<dbReference type="PANTHER" id="PTHR30537">
    <property type="entry name" value="HTH-TYPE TRANSCRIPTIONAL REGULATOR"/>
    <property type="match status" value="1"/>
</dbReference>